<evidence type="ECO:0000256" key="1">
    <source>
        <dbReference type="ARBA" id="ARBA00001946"/>
    </source>
</evidence>
<dbReference type="EMBL" id="BSOP01000011">
    <property type="protein sequence ID" value="GLR50175.1"/>
    <property type="molecule type" value="Genomic_DNA"/>
</dbReference>
<dbReference type="SFLD" id="SFLDS00003">
    <property type="entry name" value="Haloacid_Dehalogenase"/>
    <property type="match status" value="1"/>
</dbReference>
<dbReference type="Pfam" id="PF13419">
    <property type="entry name" value="HAD_2"/>
    <property type="match status" value="1"/>
</dbReference>
<dbReference type="Proteomes" id="UP001156702">
    <property type="component" value="Unassembled WGS sequence"/>
</dbReference>
<keyword evidence="6" id="KW-1185">Reference proteome</keyword>
<evidence type="ECO:0000313" key="6">
    <source>
        <dbReference type="Proteomes" id="UP001156702"/>
    </source>
</evidence>
<keyword evidence="3" id="KW-0479">Metal-binding</keyword>
<reference evidence="6" key="1">
    <citation type="journal article" date="2019" name="Int. J. Syst. Evol. Microbiol.">
        <title>The Global Catalogue of Microorganisms (GCM) 10K type strain sequencing project: providing services to taxonomists for standard genome sequencing and annotation.</title>
        <authorList>
            <consortium name="The Broad Institute Genomics Platform"/>
            <consortium name="The Broad Institute Genome Sequencing Center for Infectious Disease"/>
            <person name="Wu L."/>
            <person name="Ma J."/>
        </authorList>
    </citation>
    <scope>NUCLEOTIDE SEQUENCE [LARGE SCALE GENOMIC DNA]</scope>
    <source>
        <strain evidence="6">NBRC 102122</strain>
    </source>
</reference>
<protein>
    <submittedName>
        <fullName evidence="5">Hydrolase</fullName>
    </submittedName>
</protein>
<keyword evidence="4" id="KW-0460">Magnesium</keyword>
<gene>
    <name evidence="5" type="ORF">GCM10007923_13800</name>
</gene>
<dbReference type="InterPro" id="IPR041492">
    <property type="entry name" value="HAD_2"/>
</dbReference>
<comment type="similarity">
    <text evidence="2">Belongs to the HAD-like hydrolase superfamily. CbbY/CbbZ/Gph/YieH family.</text>
</comment>
<evidence type="ECO:0000256" key="2">
    <source>
        <dbReference type="ARBA" id="ARBA00006171"/>
    </source>
</evidence>
<dbReference type="InterPro" id="IPR023198">
    <property type="entry name" value="PGP-like_dom2"/>
</dbReference>
<evidence type="ECO:0000256" key="4">
    <source>
        <dbReference type="ARBA" id="ARBA00022842"/>
    </source>
</evidence>
<comment type="cofactor">
    <cofactor evidence="1">
        <name>Mg(2+)</name>
        <dbReference type="ChEBI" id="CHEBI:18420"/>
    </cofactor>
</comment>
<dbReference type="GO" id="GO:0016787">
    <property type="term" value="F:hydrolase activity"/>
    <property type="evidence" value="ECO:0007669"/>
    <property type="project" value="UniProtKB-KW"/>
</dbReference>
<dbReference type="PANTHER" id="PTHR46193">
    <property type="entry name" value="6-PHOSPHOGLUCONATE PHOSPHATASE"/>
    <property type="match status" value="1"/>
</dbReference>
<evidence type="ECO:0000256" key="3">
    <source>
        <dbReference type="ARBA" id="ARBA00022723"/>
    </source>
</evidence>
<dbReference type="PANTHER" id="PTHR46193:SF10">
    <property type="entry name" value="6-PHOSPHOGLUCONATE PHOSPHATASE"/>
    <property type="match status" value="1"/>
</dbReference>
<dbReference type="InterPro" id="IPR023214">
    <property type="entry name" value="HAD_sf"/>
</dbReference>
<accession>A0ABQ5ZDS6</accession>
<dbReference type="Gene3D" id="1.10.150.240">
    <property type="entry name" value="Putative phosphatase, domain 2"/>
    <property type="match status" value="1"/>
</dbReference>
<dbReference type="SFLD" id="SFLDG01135">
    <property type="entry name" value="C1.5.6:_HAD__Beta-PGM__Phospha"/>
    <property type="match status" value="1"/>
</dbReference>
<dbReference type="SUPFAM" id="SSF56784">
    <property type="entry name" value="HAD-like"/>
    <property type="match status" value="1"/>
</dbReference>
<dbReference type="CDD" id="cd07526">
    <property type="entry name" value="HAD_BPGM_like"/>
    <property type="match status" value="1"/>
</dbReference>
<name>A0ABQ5ZDS6_9HYPH</name>
<dbReference type="InterPro" id="IPR051600">
    <property type="entry name" value="Beta-PGM-like"/>
</dbReference>
<dbReference type="InterPro" id="IPR006439">
    <property type="entry name" value="HAD-SF_hydro_IA"/>
</dbReference>
<dbReference type="InterPro" id="IPR036412">
    <property type="entry name" value="HAD-like_sf"/>
</dbReference>
<comment type="caution">
    <text evidence="5">The sequence shown here is derived from an EMBL/GenBank/DDBJ whole genome shotgun (WGS) entry which is preliminary data.</text>
</comment>
<organism evidence="5 6">
    <name type="scientific">Shinella yambaruensis</name>
    <dbReference type="NCBI Taxonomy" id="415996"/>
    <lineage>
        <taxon>Bacteria</taxon>
        <taxon>Pseudomonadati</taxon>
        <taxon>Pseudomonadota</taxon>
        <taxon>Alphaproteobacteria</taxon>
        <taxon>Hyphomicrobiales</taxon>
        <taxon>Rhizobiaceae</taxon>
        <taxon>Shinella</taxon>
    </lineage>
</organism>
<dbReference type="Gene3D" id="3.40.50.1000">
    <property type="entry name" value="HAD superfamily/HAD-like"/>
    <property type="match status" value="1"/>
</dbReference>
<dbReference type="SFLD" id="SFLDG01129">
    <property type="entry name" value="C1.5:_HAD__Beta-PGM__Phosphata"/>
    <property type="match status" value="1"/>
</dbReference>
<dbReference type="NCBIfam" id="TIGR01509">
    <property type="entry name" value="HAD-SF-IA-v3"/>
    <property type="match status" value="1"/>
</dbReference>
<evidence type="ECO:0000313" key="5">
    <source>
        <dbReference type="EMBL" id="GLR50175.1"/>
    </source>
</evidence>
<sequence>MERDVMAAKQTELVIFDCDGVLVDSEPISIAVLVEALAAAGVAMSAEEAHERFLGRSLKSMSEILHADYGLAIDAAFLDAMRKVLYERFRTELQPIDGIAETVDGLGIAHCVASSSQLERIRLSLSVTGLIDRFEPNIFSASMVARGKPAPDLFLHASAAMGVAPGHCVVVEDSPAGITAAKSAGMRVVAFTGGSHARTPRHRDALLSLGPDALFDDMRELLQFVRKEEAGGKEH</sequence>
<proteinExistence type="inferred from homology"/>
<keyword evidence="5" id="KW-0378">Hydrolase</keyword>